<sequence length="234" mass="25553">MRHPFRLLAAVALLAYSTFASADQVVPLDVGGKQVKVSVPNGYIRTSLTVRPLYDITAAALPESNRLVEYFIAESDYRDMLAGKADKLRRPGFQVQVMRSIENAEISAADWQAGRVEIAKTMGLLDTNELIKADSAKANERLSEVAGSQMEVNYGEIGKPQVYGNDPGSLRFTLRVPMSVQTADGVQQAVISCVGAVTVLNGRLVFLYAYGDEKQLPELRVALDRFVDGSRALL</sequence>
<dbReference type="RefSeq" id="WP_188447868.1">
    <property type="nucleotide sequence ID" value="NZ_BMFO01000001.1"/>
</dbReference>
<keyword evidence="3" id="KW-1185">Reference proteome</keyword>
<keyword evidence="1" id="KW-0732">Signal</keyword>
<organism evidence="2 3">
    <name type="scientific">Arenimonas maotaiensis</name>
    <dbReference type="NCBI Taxonomy" id="1446479"/>
    <lineage>
        <taxon>Bacteria</taxon>
        <taxon>Pseudomonadati</taxon>
        <taxon>Pseudomonadota</taxon>
        <taxon>Gammaproteobacteria</taxon>
        <taxon>Lysobacterales</taxon>
        <taxon>Lysobacteraceae</taxon>
        <taxon>Arenimonas</taxon>
    </lineage>
</organism>
<proteinExistence type="predicted"/>
<reference evidence="2" key="2">
    <citation type="submission" date="2020-09" db="EMBL/GenBank/DDBJ databases">
        <authorList>
            <person name="Sun Q."/>
            <person name="Zhou Y."/>
        </authorList>
    </citation>
    <scope>NUCLEOTIDE SEQUENCE</scope>
    <source>
        <strain evidence="2">CGMCC 1.12726</strain>
    </source>
</reference>
<reference evidence="2" key="1">
    <citation type="journal article" date="2014" name="Int. J. Syst. Evol. Microbiol.">
        <title>Complete genome sequence of Corynebacterium casei LMG S-19264T (=DSM 44701T), isolated from a smear-ripened cheese.</title>
        <authorList>
            <consortium name="US DOE Joint Genome Institute (JGI-PGF)"/>
            <person name="Walter F."/>
            <person name="Albersmeier A."/>
            <person name="Kalinowski J."/>
            <person name="Ruckert C."/>
        </authorList>
    </citation>
    <scope>NUCLEOTIDE SEQUENCE</scope>
    <source>
        <strain evidence="2">CGMCC 1.12726</strain>
    </source>
</reference>
<feature type="signal peptide" evidence="1">
    <location>
        <begin position="1"/>
        <end position="22"/>
    </location>
</feature>
<feature type="chain" id="PRO_5036941272" evidence="1">
    <location>
        <begin position="23"/>
        <end position="234"/>
    </location>
</feature>
<evidence type="ECO:0000313" key="2">
    <source>
        <dbReference type="EMBL" id="GGF88029.1"/>
    </source>
</evidence>
<evidence type="ECO:0000313" key="3">
    <source>
        <dbReference type="Proteomes" id="UP000632858"/>
    </source>
</evidence>
<evidence type="ECO:0000256" key="1">
    <source>
        <dbReference type="SAM" id="SignalP"/>
    </source>
</evidence>
<gene>
    <name evidence="2" type="ORF">GCM10010960_07410</name>
</gene>
<dbReference type="AlphaFoldDB" id="A0A917CJV0"/>
<name>A0A917CJV0_9GAMM</name>
<accession>A0A917CJV0</accession>
<dbReference type="EMBL" id="BMFO01000001">
    <property type="protein sequence ID" value="GGF88029.1"/>
    <property type="molecule type" value="Genomic_DNA"/>
</dbReference>
<comment type="caution">
    <text evidence="2">The sequence shown here is derived from an EMBL/GenBank/DDBJ whole genome shotgun (WGS) entry which is preliminary data.</text>
</comment>
<dbReference type="Proteomes" id="UP000632858">
    <property type="component" value="Unassembled WGS sequence"/>
</dbReference>
<protein>
    <submittedName>
        <fullName evidence="2">Uncharacterized protein</fullName>
    </submittedName>
</protein>